<feature type="transmembrane region" description="Helical" evidence="6">
    <location>
        <begin position="402"/>
        <end position="423"/>
    </location>
</feature>
<feature type="chain" id="PRO_5035192175" evidence="7">
    <location>
        <begin position="28"/>
        <end position="587"/>
    </location>
</feature>
<name>A0A8J6JCH4_9FIRM</name>
<keyword evidence="5 6" id="KW-0472">Membrane</keyword>
<dbReference type="Pfam" id="PF03553">
    <property type="entry name" value="Na_H_antiporter"/>
    <property type="match status" value="1"/>
</dbReference>
<dbReference type="GO" id="GO:0005886">
    <property type="term" value="C:plasma membrane"/>
    <property type="evidence" value="ECO:0007669"/>
    <property type="project" value="UniProtKB-SubCell"/>
</dbReference>
<dbReference type="AlphaFoldDB" id="A0A8J6JCH4"/>
<evidence type="ECO:0000256" key="6">
    <source>
        <dbReference type="SAM" id="Phobius"/>
    </source>
</evidence>
<reference evidence="9" key="1">
    <citation type="submission" date="2020-08" db="EMBL/GenBank/DDBJ databases">
        <title>Genome public.</title>
        <authorList>
            <person name="Liu C."/>
            <person name="Sun Q."/>
        </authorList>
    </citation>
    <scope>NUCLEOTIDE SEQUENCE</scope>
    <source>
        <strain evidence="9">NSJ-52</strain>
    </source>
</reference>
<dbReference type="PANTHER" id="PTHR43478:SF1">
    <property type="entry name" value="NA+_H+ ANTIPORTER NHAC-LIKE C-TERMINAL DOMAIN-CONTAINING PROTEIN"/>
    <property type="match status" value="1"/>
</dbReference>
<dbReference type="Proteomes" id="UP000607645">
    <property type="component" value="Unassembled WGS sequence"/>
</dbReference>
<evidence type="ECO:0000256" key="4">
    <source>
        <dbReference type="ARBA" id="ARBA00022989"/>
    </source>
</evidence>
<feature type="transmembrane region" description="Helical" evidence="6">
    <location>
        <begin position="370"/>
        <end position="390"/>
    </location>
</feature>
<organism evidence="9 10">
    <name type="scientific">Lawsonibacter faecis</name>
    <dbReference type="NCBI Taxonomy" id="2763052"/>
    <lineage>
        <taxon>Bacteria</taxon>
        <taxon>Bacillati</taxon>
        <taxon>Bacillota</taxon>
        <taxon>Clostridia</taxon>
        <taxon>Eubacteriales</taxon>
        <taxon>Oscillospiraceae</taxon>
        <taxon>Lawsonibacter</taxon>
    </lineage>
</organism>
<feature type="transmembrane region" description="Helical" evidence="6">
    <location>
        <begin position="111"/>
        <end position="128"/>
    </location>
</feature>
<evidence type="ECO:0000256" key="2">
    <source>
        <dbReference type="ARBA" id="ARBA00022475"/>
    </source>
</evidence>
<feature type="transmembrane region" description="Helical" evidence="6">
    <location>
        <begin position="85"/>
        <end position="104"/>
    </location>
</feature>
<sequence length="587" mass="62311">MRKRKTWLARAALLLLLLFALTTTVFAAGDPTEEQGTKMIKCTECGGVGGCTVCLGTDPACENCGGTYICPACEGTGYIRSSSNFFNTPWALLPPVIAIALALITKEVYSSLFIGILVGGLLYSNFSFEGTINHVFSGGVVASLSDGYNVGILVFLVILGIMVCLMNKAGGSAAFGRWAKTHIKSRVGAQLASIVLGILIFIDDYFNCLTVGSVMRPITDKHNVSRAKLAYLIDATAAPICIIAPISSWAAAVAGFAEDGQGLNLFIRAIPYNFYALLTIVMMIGLVVMKVDFGPMAKHEQNAIYKNDLFSGSNPYAMLDEETDENKGRVIDLVVPIVILVFCCIIGMIYSGGFFSGAGFVEAFSNSDASIGLMLGSAFGLVFAFIYYLIRRSMSFKEMMACIPEGFKAMVPAILILTFAWTLKGMTDSLGAKFFVRDFVRTSATGIQMLLPVIVFVIGCLLAFATGTSWGTFGILIPIVQNVFSMDNPLAIICISACMAGAVCGDHCSPISDTTIMASAGAQCDHVSHVSTQLPYAISCAVIAGICYVVAGLLASVGAPGIIALPVGIVMMLGFLFFMKSRQAKAA</sequence>
<accession>A0A8J6JCH4</accession>
<comment type="subcellular location">
    <subcellularLocation>
        <location evidence="1">Cell membrane</location>
        <topology evidence="1">Multi-pass membrane protein</topology>
    </subcellularLocation>
</comment>
<keyword evidence="7" id="KW-0732">Signal</keyword>
<keyword evidence="3 6" id="KW-0812">Transmembrane</keyword>
<evidence type="ECO:0000256" key="1">
    <source>
        <dbReference type="ARBA" id="ARBA00004651"/>
    </source>
</evidence>
<evidence type="ECO:0000259" key="8">
    <source>
        <dbReference type="Pfam" id="PF03553"/>
    </source>
</evidence>
<gene>
    <name evidence="9" type="ORF">H8S62_07980</name>
</gene>
<dbReference type="EMBL" id="JACOPQ010000005">
    <property type="protein sequence ID" value="MBC5736951.1"/>
    <property type="molecule type" value="Genomic_DNA"/>
</dbReference>
<feature type="transmembrane region" description="Helical" evidence="6">
    <location>
        <begin position="272"/>
        <end position="289"/>
    </location>
</feature>
<dbReference type="RefSeq" id="WP_186918966.1">
    <property type="nucleotide sequence ID" value="NZ_JACOPQ010000005.1"/>
</dbReference>
<dbReference type="PANTHER" id="PTHR43478">
    <property type="entry name" value="NA+/H+ ANTIPORTER-RELATED"/>
    <property type="match status" value="1"/>
</dbReference>
<feature type="transmembrane region" description="Helical" evidence="6">
    <location>
        <begin position="536"/>
        <end position="555"/>
    </location>
</feature>
<evidence type="ECO:0000313" key="10">
    <source>
        <dbReference type="Proteomes" id="UP000607645"/>
    </source>
</evidence>
<feature type="transmembrane region" description="Helical" evidence="6">
    <location>
        <begin position="330"/>
        <end position="350"/>
    </location>
</feature>
<keyword evidence="4 6" id="KW-1133">Transmembrane helix</keyword>
<evidence type="ECO:0000256" key="3">
    <source>
        <dbReference type="ARBA" id="ARBA00022692"/>
    </source>
</evidence>
<keyword evidence="10" id="KW-1185">Reference proteome</keyword>
<feature type="signal peptide" evidence="7">
    <location>
        <begin position="1"/>
        <end position="27"/>
    </location>
</feature>
<evidence type="ECO:0000256" key="7">
    <source>
        <dbReference type="SAM" id="SignalP"/>
    </source>
</evidence>
<evidence type="ECO:0000256" key="5">
    <source>
        <dbReference type="ARBA" id="ARBA00023136"/>
    </source>
</evidence>
<evidence type="ECO:0000313" key="9">
    <source>
        <dbReference type="EMBL" id="MBC5736951.1"/>
    </source>
</evidence>
<comment type="caution">
    <text evidence="9">The sequence shown here is derived from an EMBL/GenBank/DDBJ whole genome shotgun (WGS) entry which is preliminary data.</text>
</comment>
<protein>
    <submittedName>
        <fullName evidence="9">Na+/H+ antiporter NhaC family protein</fullName>
    </submittedName>
</protein>
<dbReference type="InterPro" id="IPR018461">
    <property type="entry name" value="Na/H_Antiport_NhaC-like_C"/>
</dbReference>
<feature type="domain" description="Na+/H+ antiporter NhaC-like C-terminal" evidence="8">
    <location>
        <begin position="241"/>
        <end position="553"/>
    </location>
</feature>
<feature type="transmembrane region" description="Helical" evidence="6">
    <location>
        <begin position="561"/>
        <end position="579"/>
    </location>
</feature>
<proteinExistence type="predicted"/>
<feature type="transmembrane region" description="Helical" evidence="6">
    <location>
        <begin position="148"/>
        <end position="166"/>
    </location>
</feature>
<feature type="transmembrane region" description="Helical" evidence="6">
    <location>
        <begin position="443"/>
        <end position="465"/>
    </location>
</feature>
<keyword evidence="2" id="KW-1003">Cell membrane</keyword>